<dbReference type="SUPFAM" id="SSF49764">
    <property type="entry name" value="HSP20-like chaperones"/>
    <property type="match status" value="1"/>
</dbReference>
<name>A0A6A3CDM6_HIBSY</name>
<dbReference type="PANTHER" id="PTHR34661:SF8">
    <property type="entry name" value="ALPHA-CRYSTALLIN DOMAIN-CONTAINING PROTEIN 22.3"/>
    <property type="match status" value="1"/>
</dbReference>
<evidence type="ECO:0000313" key="6">
    <source>
        <dbReference type="EMBL" id="KAE8725229.1"/>
    </source>
</evidence>
<evidence type="ECO:0000313" key="7">
    <source>
        <dbReference type="Proteomes" id="UP000436088"/>
    </source>
</evidence>
<proteinExistence type="inferred from homology"/>
<organism evidence="6 7">
    <name type="scientific">Hibiscus syriacus</name>
    <name type="common">Rose of Sharon</name>
    <dbReference type="NCBI Taxonomy" id="106335"/>
    <lineage>
        <taxon>Eukaryota</taxon>
        <taxon>Viridiplantae</taxon>
        <taxon>Streptophyta</taxon>
        <taxon>Embryophyta</taxon>
        <taxon>Tracheophyta</taxon>
        <taxon>Spermatophyta</taxon>
        <taxon>Magnoliopsida</taxon>
        <taxon>eudicotyledons</taxon>
        <taxon>Gunneridae</taxon>
        <taxon>Pentapetalae</taxon>
        <taxon>rosids</taxon>
        <taxon>malvids</taxon>
        <taxon>Malvales</taxon>
        <taxon>Malvaceae</taxon>
        <taxon>Malvoideae</taxon>
        <taxon>Hibiscus</taxon>
    </lineage>
</organism>
<dbReference type="InterPro" id="IPR013566">
    <property type="entry name" value="EF_hand_assoc_1"/>
</dbReference>
<accession>A0A6A3CDM6</accession>
<dbReference type="PROSITE" id="PS01031">
    <property type="entry name" value="SHSP"/>
    <property type="match status" value="1"/>
</dbReference>
<dbReference type="CDD" id="cd06464">
    <property type="entry name" value="ACD_sHsps-like"/>
    <property type="match status" value="1"/>
</dbReference>
<reference evidence="6" key="1">
    <citation type="submission" date="2019-09" db="EMBL/GenBank/DDBJ databases">
        <title>Draft genome information of white flower Hibiscus syriacus.</title>
        <authorList>
            <person name="Kim Y.-M."/>
        </authorList>
    </citation>
    <scope>NUCLEOTIDE SEQUENCE [LARGE SCALE GENOMIC DNA]</scope>
    <source>
        <strain evidence="6">YM2019G1</strain>
    </source>
</reference>
<dbReference type="Pfam" id="PF00011">
    <property type="entry name" value="HSP20"/>
    <property type="match status" value="1"/>
</dbReference>
<comment type="similarity">
    <text evidence="1 2">Belongs to the small heat shock protein (HSP20) family.</text>
</comment>
<sequence length="365" mass="39867">MANRKDSQSKRKNAGNYEQKVGPTNPDEKFISPGEKSNVAETIGPAMIFLPAGTSQEELDAALASTKYGVALTGAAATGALGPIVGLVDLREWEDSYYFRVTLPGVSQDKQDFSCDIDADGKVLIKGISTTGEKVVQRGSLTFTMVTQNLCPPGEFTVSFELPSPVNTEEVTSHLADGMLEVMVKKRRMILADELHAKFSKPSPGDSQIIHGPVQSVPAQMSIWDNNLRPTEVEDVFSTALESPWSDVPYKDAAEETVLGGLSLDAYLSEWALMTLLDPAPCTMHYALQLNMNGGHDLQKNFLEKQIRARIIPVFDTDTCFQDVQALRLTVPWRINVQAEIFGAAVAIVGFAAYHVYAARRNSSH</sequence>
<dbReference type="Gene3D" id="2.60.40.790">
    <property type="match status" value="1"/>
</dbReference>
<dbReference type="InterPro" id="IPR002068">
    <property type="entry name" value="A-crystallin/Hsp20_dom"/>
</dbReference>
<keyword evidence="7" id="KW-1185">Reference proteome</keyword>
<evidence type="ECO:0000259" key="5">
    <source>
        <dbReference type="PROSITE" id="PS01031"/>
    </source>
</evidence>
<dbReference type="Gene3D" id="1.10.238.10">
    <property type="entry name" value="EF-hand"/>
    <property type="match status" value="1"/>
</dbReference>
<dbReference type="InterPro" id="IPR008978">
    <property type="entry name" value="HSP20-like_chaperone"/>
</dbReference>
<dbReference type="GO" id="GO:0005634">
    <property type="term" value="C:nucleus"/>
    <property type="evidence" value="ECO:0007669"/>
    <property type="project" value="TreeGrafter"/>
</dbReference>
<evidence type="ECO:0000256" key="2">
    <source>
        <dbReference type="RuleBase" id="RU003616"/>
    </source>
</evidence>
<comment type="caution">
    <text evidence="6">The sequence shown here is derived from an EMBL/GenBank/DDBJ whole genome shotgun (WGS) entry which is preliminary data.</text>
</comment>
<dbReference type="Proteomes" id="UP000436088">
    <property type="component" value="Unassembled WGS sequence"/>
</dbReference>
<dbReference type="AlphaFoldDB" id="A0A6A3CDM6"/>
<dbReference type="InterPro" id="IPR039321">
    <property type="entry name" value="IDM2/3-like"/>
</dbReference>
<protein>
    <submittedName>
        <fullName evidence="6">Alpha-crystallin domain-containing protein 22.3</fullName>
    </submittedName>
</protein>
<keyword evidence="4" id="KW-1133">Transmembrane helix</keyword>
<dbReference type="EMBL" id="VEPZ02000430">
    <property type="protein sequence ID" value="KAE8725229.1"/>
    <property type="molecule type" value="Genomic_DNA"/>
</dbReference>
<keyword evidence="4" id="KW-0812">Transmembrane</keyword>
<feature type="transmembrane region" description="Helical" evidence="4">
    <location>
        <begin position="341"/>
        <end position="359"/>
    </location>
</feature>
<evidence type="ECO:0000256" key="3">
    <source>
        <dbReference type="SAM" id="MobiDB-lite"/>
    </source>
</evidence>
<gene>
    <name evidence="6" type="ORF">F3Y22_tig00009009pilonHSYRG00279</name>
</gene>
<feature type="region of interest" description="Disordered" evidence="3">
    <location>
        <begin position="1"/>
        <end position="32"/>
    </location>
</feature>
<dbReference type="Pfam" id="PF08355">
    <property type="entry name" value="EF_assoc_1"/>
    <property type="match status" value="1"/>
</dbReference>
<dbReference type="PANTHER" id="PTHR34661">
    <property type="entry name" value="INCREASED DNA METHYLATION 3"/>
    <property type="match status" value="1"/>
</dbReference>
<evidence type="ECO:0000256" key="4">
    <source>
        <dbReference type="SAM" id="Phobius"/>
    </source>
</evidence>
<evidence type="ECO:0000256" key="1">
    <source>
        <dbReference type="PROSITE-ProRule" id="PRU00285"/>
    </source>
</evidence>
<feature type="domain" description="SHSP" evidence="5">
    <location>
        <begin position="75"/>
        <end position="202"/>
    </location>
</feature>
<keyword evidence="4" id="KW-0472">Membrane</keyword>